<reference evidence="1" key="1">
    <citation type="submission" date="2021-07" db="EMBL/GenBank/DDBJ databases">
        <authorList>
            <person name="Branca A.L. A."/>
        </authorList>
    </citation>
    <scope>NUCLEOTIDE SEQUENCE</scope>
</reference>
<dbReference type="AlphaFoldDB" id="A0A9W4I4E9"/>
<evidence type="ECO:0000313" key="1">
    <source>
        <dbReference type="EMBL" id="CAG8222294.1"/>
    </source>
</evidence>
<accession>A0A9W4I4E9</accession>
<dbReference type="EMBL" id="CAJVNV010000521">
    <property type="protein sequence ID" value="CAG8222294.1"/>
    <property type="molecule type" value="Genomic_DNA"/>
</dbReference>
<sequence>MSIQSDLLFLELEFLLGHTISHFPLRSWIVTSAGAAILKVDVYSSWYEDGMRGWWGEVDEPRKSDLVS</sequence>
<organism evidence="1 2">
    <name type="scientific">Penicillium nalgiovense</name>
    <dbReference type="NCBI Taxonomy" id="60175"/>
    <lineage>
        <taxon>Eukaryota</taxon>
        <taxon>Fungi</taxon>
        <taxon>Dikarya</taxon>
        <taxon>Ascomycota</taxon>
        <taxon>Pezizomycotina</taxon>
        <taxon>Eurotiomycetes</taxon>
        <taxon>Eurotiomycetidae</taxon>
        <taxon>Eurotiales</taxon>
        <taxon>Aspergillaceae</taxon>
        <taxon>Penicillium</taxon>
    </lineage>
</organism>
<name>A0A9W4I4E9_PENNA</name>
<comment type="caution">
    <text evidence="1">The sequence shown here is derived from an EMBL/GenBank/DDBJ whole genome shotgun (WGS) entry which is preliminary data.</text>
</comment>
<evidence type="ECO:0000313" key="2">
    <source>
        <dbReference type="Proteomes" id="UP001153461"/>
    </source>
</evidence>
<dbReference type="Proteomes" id="UP001153461">
    <property type="component" value="Unassembled WGS sequence"/>
</dbReference>
<protein>
    <submittedName>
        <fullName evidence="1">Uncharacterized protein</fullName>
    </submittedName>
</protein>
<gene>
    <name evidence="1" type="ORF">PNAL_LOCUS8064</name>
</gene>
<proteinExistence type="predicted"/>